<dbReference type="PANTHER" id="PTHR43384:SF4">
    <property type="entry name" value="CELLULOSE BIOSYNTHESIS PROTEIN BCSQ-RELATED"/>
    <property type="match status" value="1"/>
</dbReference>
<keyword evidence="4" id="KW-0966">Cell projection</keyword>
<dbReference type="GO" id="GO:0005829">
    <property type="term" value="C:cytosol"/>
    <property type="evidence" value="ECO:0007669"/>
    <property type="project" value="TreeGrafter"/>
</dbReference>
<evidence type="ECO:0000256" key="3">
    <source>
        <dbReference type="SAM" id="MobiDB-lite"/>
    </source>
</evidence>
<keyword evidence="4" id="KW-0282">Flagellum</keyword>
<reference evidence="5" key="1">
    <citation type="submission" date="2016-10" db="EMBL/GenBank/DDBJ databases">
        <authorList>
            <person name="Varghese N."/>
            <person name="Submissions S."/>
        </authorList>
    </citation>
    <scope>NUCLEOTIDE SEQUENCE [LARGE SCALE GENOMIC DNA]</scope>
    <source>
        <strain evidence="5">CGMCC 1.6489</strain>
    </source>
</reference>
<dbReference type="STRING" id="430453.SAMN04487962_11143"/>
<accession>A0A1I0EYA3</accession>
<feature type="region of interest" description="Disordered" evidence="3">
    <location>
        <begin position="292"/>
        <end position="335"/>
    </location>
</feature>
<dbReference type="AlphaFoldDB" id="A0A1I0EYA3"/>
<feature type="compositionally biased region" description="Pro residues" evidence="3">
    <location>
        <begin position="318"/>
        <end position="331"/>
    </location>
</feature>
<dbReference type="InterPro" id="IPR027417">
    <property type="entry name" value="P-loop_NTPase"/>
</dbReference>
<dbReference type="GO" id="GO:0005524">
    <property type="term" value="F:ATP binding"/>
    <property type="evidence" value="ECO:0007669"/>
    <property type="project" value="UniProtKB-KW"/>
</dbReference>
<feature type="region of interest" description="Disordered" evidence="3">
    <location>
        <begin position="1"/>
        <end position="26"/>
    </location>
</feature>
<dbReference type="InterPro" id="IPR033756">
    <property type="entry name" value="YlxH/NBP35"/>
</dbReference>
<dbReference type="SUPFAM" id="SSF52540">
    <property type="entry name" value="P-loop containing nucleoside triphosphate hydrolases"/>
    <property type="match status" value="1"/>
</dbReference>
<dbReference type="GO" id="GO:0051782">
    <property type="term" value="P:negative regulation of cell division"/>
    <property type="evidence" value="ECO:0007669"/>
    <property type="project" value="TreeGrafter"/>
</dbReference>
<organism evidence="4 5">
    <name type="scientific">Marinobacter segnicrescens</name>
    <dbReference type="NCBI Taxonomy" id="430453"/>
    <lineage>
        <taxon>Bacteria</taxon>
        <taxon>Pseudomonadati</taxon>
        <taxon>Pseudomonadota</taxon>
        <taxon>Gammaproteobacteria</taxon>
        <taxon>Pseudomonadales</taxon>
        <taxon>Marinobacteraceae</taxon>
        <taxon>Marinobacter</taxon>
    </lineage>
</organism>
<evidence type="ECO:0000313" key="5">
    <source>
        <dbReference type="Proteomes" id="UP000198762"/>
    </source>
</evidence>
<protein>
    <submittedName>
        <fullName evidence="4">MinD-like ATPase involved in chromosome partitioning or flagellar assembly</fullName>
    </submittedName>
</protein>
<name>A0A1I0EYA3_9GAMM</name>
<dbReference type="RefSeq" id="WP_091852340.1">
    <property type="nucleotide sequence ID" value="NZ_FOHZ01000011.1"/>
</dbReference>
<dbReference type="OrthoDB" id="9816297at2"/>
<dbReference type="Pfam" id="PF10609">
    <property type="entry name" value="ParA"/>
    <property type="match status" value="1"/>
</dbReference>
<sequence length="423" mass="45057">MAVSKSFSQKSEDRGPAGPGGKGRVPDVVALTGGKGGVGKTSVAVNLALTMARQGRRVLLLDGDTDLANVSILLGQYPQRTLEHAITGHCPLNDVIMEGPYGLHVIAGASGVQRCMDADVEDAGLILQQLASLERNYDIILIDTASGLRPAGLHMIALAAMACVVITPDPASLTDAFSLLRVLQRRGYRRVPGVIVNMASGPSQAQSVYHRFAGAVRKHLSMDVDYIGAVWRDESIRQSVELQRPVATLSETDPSFKQFITLADQVNRHLMHRPSSKAGIAAYWQHRSRLASMPGEGASSEAAPAPPVASPQVAAPAPEEPAMPAPGPGSPAPRQCQDLFRQLEALLEDHSDDRLLQQEALKCTSALLLRIAAGSNEVDEKPVPGYSAADFGSQRALLERLRSEPDSVRVEGFLAGFSSACEQ</sequence>
<dbReference type="InterPro" id="IPR050625">
    <property type="entry name" value="ParA/MinD_ATPase"/>
</dbReference>
<dbReference type="PANTHER" id="PTHR43384">
    <property type="entry name" value="SEPTUM SITE-DETERMINING PROTEIN MIND HOMOLOG, CHLOROPLASTIC-RELATED"/>
    <property type="match status" value="1"/>
</dbReference>
<evidence type="ECO:0000313" key="4">
    <source>
        <dbReference type="EMBL" id="SET50513.1"/>
    </source>
</evidence>
<dbReference type="Gene3D" id="3.40.50.300">
    <property type="entry name" value="P-loop containing nucleotide triphosphate hydrolases"/>
    <property type="match status" value="1"/>
</dbReference>
<gene>
    <name evidence="4" type="ORF">SAMN04487962_11143</name>
</gene>
<keyword evidence="2" id="KW-0067">ATP-binding</keyword>
<keyword evidence="5" id="KW-1185">Reference proteome</keyword>
<evidence type="ECO:0000256" key="1">
    <source>
        <dbReference type="ARBA" id="ARBA00022741"/>
    </source>
</evidence>
<evidence type="ECO:0000256" key="2">
    <source>
        <dbReference type="ARBA" id="ARBA00022840"/>
    </source>
</evidence>
<dbReference type="GO" id="GO:0016887">
    <property type="term" value="F:ATP hydrolysis activity"/>
    <property type="evidence" value="ECO:0007669"/>
    <property type="project" value="TreeGrafter"/>
</dbReference>
<keyword evidence="4" id="KW-0969">Cilium</keyword>
<keyword evidence="1" id="KW-0547">Nucleotide-binding</keyword>
<dbReference type="GO" id="GO:0009898">
    <property type="term" value="C:cytoplasmic side of plasma membrane"/>
    <property type="evidence" value="ECO:0007669"/>
    <property type="project" value="TreeGrafter"/>
</dbReference>
<proteinExistence type="predicted"/>
<feature type="compositionally biased region" description="Low complexity" evidence="3">
    <location>
        <begin position="294"/>
        <end position="303"/>
    </location>
</feature>
<dbReference type="Proteomes" id="UP000198762">
    <property type="component" value="Unassembled WGS sequence"/>
</dbReference>
<dbReference type="EMBL" id="FOHZ01000011">
    <property type="protein sequence ID" value="SET50513.1"/>
    <property type="molecule type" value="Genomic_DNA"/>
</dbReference>